<comment type="caution">
    <text evidence="2">The sequence shown here is derived from an EMBL/GenBank/DDBJ whole genome shotgun (WGS) entry which is preliminary data.</text>
</comment>
<gene>
    <name evidence="2" type="ORF">SPARVUS_LOCUS6888969</name>
</gene>
<proteinExistence type="predicted"/>
<name>A0ABN9D9J9_9NEOB</name>
<sequence>MLLSLDLHKASDSLSWKYIFNVLQRYGFGPHFLKVLRILHSEPMARLSVKGYSSENITICRGAQQGSALSPILFILALEPQAIKL</sequence>
<evidence type="ECO:0000313" key="2">
    <source>
        <dbReference type="EMBL" id="CAI9569230.1"/>
    </source>
</evidence>
<dbReference type="PROSITE" id="PS50878">
    <property type="entry name" value="RT_POL"/>
    <property type="match status" value="1"/>
</dbReference>
<dbReference type="InterPro" id="IPR000477">
    <property type="entry name" value="RT_dom"/>
</dbReference>
<protein>
    <recommendedName>
        <fullName evidence="1">Reverse transcriptase domain-containing protein</fullName>
    </recommendedName>
</protein>
<dbReference type="EMBL" id="CATNWA010014224">
    <property type="protein sequence ID" value="CAI9569230.1"/>
    <property type="molecule type" value="Genomic_DNA"/>
</dbReference>
<evidence type="ECO:0000313" key="3">
    <source>
        <dbReference type="Proteomes" id="UP001162483"/>
    </source>
</evidence>
<dbReference type="Pfam" id="PF00078">
    <property type="entry name" value="RVT_1"/>
    <property type="match status" value="1"/>
</dbReference>
<keyword evidence="3" id="KW-1185">Reference proteome</keyword>
<dbReference type="Proteomes" id="UP001162483">
    <property type="component" value="Unassembled WGS sequence"/>
</dbReference>
<evidence type="ECO:0000259" key="1">
    <source>
        <dbReference type="PROSITE" id="PS50878"/>
    </source>
</evidence>
<feature type="domain" description="Reverse transcriptase" evidence="1">
    <location>
        <begin position="1"/>
        <end position="85"/>
    </location>
</feature>
<reference evidence="2" key="1">
    <citation type="submission" date="2023-05" db="EMBL/GenBank/DDBJ databases">
        <authorList>
            <person name="Stuckert A."/>
        </authorList>
    </citation>
    <scope>NUCLEOTIDE SEQUENCE</scope>
</reference>
<accession>A0ABN9D9J9</accession>
<organism evidence="2 3">
    <name type="scientific">Staurois parvus</name>
    <dbReference type="NCBI Taxonomy" id="386267"/>
    <lineage>
        <taxon>Eukaryota</taxon>
        <taxon>Metazoa</taxon>
        <taxon>Chordata</taxon>
        <taxon>Craniata</taxon>
        <taxon>Vertebrata</taxon>
        <taxon>Euteleostomi</taxon>
        <taxon>Amphibia</taxon>
        <taxon>Batrachia</taxon>
        <taxon>Anura</taxon>
        <taxon>Neobatrachia</taxon>
        <taxon>Ranoidea</taxon>
        <taxon>Ranidae</taxon>
        <taxon>Staurois</taxon>
    </lineage>
</organism>
<dbReference type="PANTHER" id="PTHR19446">
    <property type="entry name" value="REVERSE TRANSCRIPTASES"/>
    <property type="match status" value="1"/>
</dbReference>